<dbReference type="CDD" id="cd02431">
    <property type="entry name" value="Ferritin_CCC1_C"/>
    <property type="match status" value="1"/>
</dbReference>
<proteinExistence type="predicted"/>
<name>A0A9D1QZH1_9BACT</name>
<dbReference type="CDD" id="cd01044">
    <property type="entry name" value="Ferritin_CCC1_N"/>
    <property type="match status" value="1"/>
</dbReference>
<reference evidence="6" key="2">
    <citation type="submission" date="2021-04" db="EMBL/GenBank/DDBJ databases">
        <authorList>
            <person name="Gilroy R."/>
        </authorList>
    </citation>
    <scope>NUCLEOTIDE SEQUENCE</scope>
    <source>
        <strain evidence="6">ChiSxjej5B17-1746</strain>
    </source>
</reference>
<protein>
    <submittedName>
        <fullName evidence="6">VIT1/CCC1 transporter family protein</fullName>
    </submittedName>
</protein>
<dbReference type="InterPro" id="IPR039376">
    <property type="entry name" value="Ferritin_CCC1_N"/>
</dbReference>
<evidence type="ECO:0000256" key="1">
    <source>
        <dbReference type="ARBA" id="ARBA00004127"/>
    </source>
</evidence>
<keyword evidence="2 5" id="KW-0812">Transmembrane</keyword>
<keyword evidence="3 5" id="KW-1133">Transmembrane helix</keyword>
<feature type="transmembrane region" description="Helical" evidence="5">
    <location>
        <begin position="258"/>
        <end position="279"/>
    </location>
</feature>
<reference evidence="6" key="1">
    <citation type="journal article" date="2021" name="PeerJ">
        <title>Extensive microbial diversity within the chicken gut microbiome revealed by metagenomics and culture.</title>
        <authorList>
            <person name="Gilroy R."/>
            <person name="Ravi A."/>
            <person name="Getino M."/>
            <person name="Pursley I."/>
            <person name="Horton D.L."/>
            <person name="Alikhan N.F."/>
            <person name="Baker D."/>
            <person name="Gharbi K."/>
            <person name="Hall N."/>
            <person name="Watson M."/>
            <person name="Adriaenssens E.M."/>
            <person name="Foster-Nyarko E."/>
            <person name="Jarju S."/>
            <person name="Secka A."/>
            <person name="Antonio M."/>
            <person name="Oren A."/>
            <person name="Chaudhuri R.R."/>
            <person name="La Ragione R."/>
            <person name="Hildebrand F."/>
            <person name="Pallen M.J."/>
        </authorList>
    </citation>
    <scope>NUCLEOTIDE SEQUENCE</scope>
    <source>
        <strain evidence="6">ChiSxjej5B17-1746</strain>
    </source>
</reference>
<dbReference type="AlphaFoldDB" id="A0A9D1QZH1"/>
<feature type="transmembrane region" description="Helical" evidence="5">
    <location>
        <begin position="164"/>
        <end position="185"/>
    </location>
</feature>
<dbReference type="InterPro" id="IPR009078">
    <property type="entry name" value="Ferritin-like_SF"/>
</dbReference>
<feature type="transmembrane region" description="Helical" evidence="5">
    <location>
        <begin position="67"/>
        <end position="86"/>
    </location>
</feature>
<comment type="caution">
    <text evidence="6">The sequence shown here is derived from an EMBL/GenBank/DDBJ whole genome shotgun (WGS) entry which is preliminary data.</text>
</comment>
<dbReference type="InterPro" id="IPR008217">
    <property type="entry name" value="Ccc1_fam"/>
</dbReference>
<dbReference type="GO" id="GO:0012505">
    <property type="term" value="C:endomembrane system"/>
    <property type="evidence" value="ECO:0007669"/>
    <property type="project" value="UniProtKB-SubCell"/>
</dbReference>
<dbReference type="GO" id="GO:0005384">
    <property type="term" value="F:manganese ion transmembrane transporter activity"/>
    <property type="evidence" value="ECO:0007669"/>
    <property type="project" value="InterPro"/>
</dbReference>
<organism evidence="6 7">
    <name type="scientific">Candidatus Bilophila faecipullorum</name>
    <dbReference type="NCBI Taxonomy" id="2838482"/>
    <lineage>
        <taxon>Bacteria</taxon>
        <taxon>Pseudomonadati</taxon>
        <taxon>Thermodesulfobacteriota</taxon>
        <taxon>Desulfovibrionia</taxon>
        <taxon>Desulfovibrionales</taxon>
        <taxon>Desulfovibrionaceae</taxon>
        <taxon>Bilophila</taxon>
    </lineage>
</organism>
<feature type="transmembrane region" description="Helical" evidence="5">
    <location>
        <begin position="225"/>
        <end position="246"/>
    </location>
</feature>
<dbReference type="EMBL" id="DXGI01000237">
    <property type="protein sequence ID" value="HIW78753.1"/>
    <property type="molecule type" value="Genomic_DNA"/>
</dbReference>
<evidence type="ECO:0000313" key="6">
    <source>
        <dbReference type="EMBL" id="HIW78753.1"/>
    </source>
</evidence>
<feature type="transmembrane region" description="Helical" evidence="5">
    <location>
        <begin position="197"/>
        <end position="219"/>
    </location>
</feature>
<sequence length="287" mass="31390">MKEETLAVIRAMQDNEATDKLVYEALAKQATPKNREILRRMADDEAAHSRVWGRYTGAEARPDTFKVWRYALLGKLFGLVFVINLLESGEDKAAGKYATLLDEVPEARGIMADETRHEEQLAAMIHEEKLSYISSMVLGLNDALVELTGALAGFTLALDDNRMVGMAGFITGVAATLSMAASEYLSKKADPGESHPLKAAVYTGVAYLITVAFLLLPYIVFSSPLVALGVCLFNAALIILGFTYFVSVVRKESFARGFTEMITISFSVAAISFLIGWAARSWLNIDV</sequence>
<dbReference type="GO" id="GO:0030026">
    <property type="term" value="P:intracellular manganese ion homeostasis"/>
    <property type="evidence" value="ECO:0007669"/>
    <property type="project" value="InterPro"/>
</dbReference>
<accession>A0A9D1QZH1</accession>
<evidence type="ECO:0000313" key="7">
    <source>
        <dbReference type="Proteomes" id="UP000824264"/>
    </source>
</evidence>
<evidence type="ECO:0000256" key="2">
    <source>
        <dbReference type="ARBA" id="ARBA00022692"/>
    </source>
</evidence>
<dbReference type="Pfam" id="PF01988">
    <property type="entry name" value="VIT1"/>
    <property type="match status" value="1"/>
</dbReference>
<comment type="subcellular location">
    <subcellularLocation>
        <location evidence="1">Endomembrane system</location>
        <topology evidence="1">Multi-pass membrane protein</topology>
    </subcellularLocation>
</comment>
<dbReference type="SUPFAM" id="SSF47240">
    <property type="entry name" value="Ferritin-like"/>
    <property type="match status" value="1"/>
</dbReference>
<keyword evidence="4 5" id="KW-0472">Membrane</keyword>
<evidence type="ECO:0000256" key="4">
    <source>
        <dbReference type="ARBA" id="ARBA00023136"/>
    </source>
</evidence>
<dbReference type="Proteomes" id="UP000824264">
    <property type="component" value="Unassembled WGS sequence"/>
</dbReference>
<evidence type="ECO:0000256" key="5">
    <source>
        <dbReference type="SAM" id="Phobius"/>
    </source>
</evidence>
<gene>
    <name evidence="6" type="ORF">H9874_06380</name>
</gene>
<evidence type="ECO:0000256" key="3">
    <source>
        <dbReference type="ARBA" id="ARBA00022989"/>
    </source>
</evidence>